<feature type="domain" description="Methyltransferase type 12" evidence="1">
    <location>
        <begin position="40"/>
        <end position="134"/>
    </location>
</feature>
<dbReference type="AlphaFoldDB" id="A0A919JXK8"/>
<reference evidence="2" key="1">
    <citation type="submission" date="2021-01" db="EMBL/GenBank/DDBJ databases">
        <title>Whole genome shotgun sequence of Actinoplanes rishiriensis NBRC 108556.</title>
        <authorList>
            <person name="Komaki H."/>
            <person name="Tamura T."/>
        </authorList>
    </citation>
    <scope>NUCLEOTIDE SEQUENCE</scope>
    <source>
        <strain evidence="2">NBRC 108556</strain>
    </source>
</reference>
<gene>
    <name evidence="2" type="ORF">Ari01nite_28220</name>
</gene>
<organism evidence="2 3">
    <name type="scientific">Paractinoplanes rishiriensis</name>
    <dbReference type="NCBI Taxonomy" id="1050105"/>
    <lineage>
        <taxon>Bacteria</taxon>
        <taxon>Bacillati</taxon>
        <taxon>Actinomycetota</taxon>
        <taxon>Actinomycetes</taxon>
        <taxon>Micromonosporales</taxon>
        <taxon>Micromonosporaceae</taxon>
        <taxon>Paractinoplanes</taxon>
    </lineage>
</organism>
<keyword evidence="2" id="KW-0489">Methyltransferase</keyword>
<keyword evidence="2" id="KW-0808">Transferase</keyword>
<dbReference type="CDD" id="cd02440">
    <property type="entry name" value="AdoMet_MTases"/>
    <property type="match status" value="1"/>
</dbReference>
<accession>A0A919JXK8</accession>
<dbReference type="InterPro" id="IPR029063">
    <property type="entry name" value="SAM-dependent_MTases_sf"/>
</dbReference>
<dbReference type="GO" id="GO:0008168">
    <property type="term" value="F:methyltransferase activity"/>
    <property type="evidence" value="ECO:0007669"/>
    <property type="project" value="UniProtKB-KW"/>
</dbReference>
<dbReference type="RefSeq" id="WP_203781659.1">
    <property type="nucleotide sequence ID" value="NZ_BOMV01000027.1"/>
</dbReference>
<proteinExistence type="predicted"/>
<sequence>MSEPPALGNGAHLQFMGPLSEARAGRIAVRLAAAGPGTVVDFGCGWGELLLRILAATPGATGVGVDVHGPDLVRGRANAERAGLAERVTFVEGEAGTLRRTADVILSLGAYHAFGSVRDALVAFREMVAPGGRVLFGAEFWEREPSAERLARMWPGASAGDCTDLAGLVDKAIDAGFRPLWIETVSRDEWDEFESGLASDVEEWLLAHPDHLEAQAVREKLDDQRSMWLRGHRDVMGFAYLTLGAG</sequence>
<evidence type="ECO:0000259" key="1">
    <source>
        <dbReference type="Pfam" id="PF08242"/>
    </source>
</evidence>
<comment type="caution">
    <text evidence="2">The sequence shown here is derived from an EMBL/GenBank/DDBJ whole genome shotgun (WGS) entry which is preliminary data.</text>
</comment>
<dbReference type="GO" id="GO:0032259">
    <property type="term" value="P:methylation"/>
    <property type="evidence" value="ECO:0007669"/>
    <property type="project" value="UniProtKB-KW"/>
</dbReference>
<dbReference type="Gene3D" id="3.40.50.150">
    <property type="entry name" value="Vaccinia Virus protein VP39"/>
    <property type="match status" value="1"/>
</dbReference>
<dbReference type="InterPro" id="IPR013217">
    <property type="entry name" value="Methyltransf_12"/>
</dbReference>
<evidence type="ECO:0000313" key="2">
    <source>
        <dbReference type="EMBL" id="GIE95357.1"/>
    </source>
</evidence>
<dbReference type="EMBL" id="BOMV01000027">
    <property type="protein sequence ID" value="GIE95357.1"/>
    <property type="molecule type" value="Genomic_DNA"/>
</dbReference>
<dbReference type="SUPFAM" id="SSF53335">
    <property type="entry name" value="S-adenosyl-L-methionine-dependent methyltransferases"/>
    <property type="match status" value="1"/>
</dbReference>
<evidence type="ECO:0000313" key="3">
    <source>
        <dbReference type="Proteomes" id="UP000636960"/>
    </source>
</evidence>
<dbReference type="Pfam" id="PF08242">
    <property type="entry name" value="Methyltransf_12"/>
    <property type="match status" value="1"/>
</dbReference>
<protein>
    <submittedName>
        <fullName evidence="2">SAM-dependent methyltransferase</fullName>
    </submittedName>
</protein>
<keyword evidence="3" id="KW-1185">Reference proteome</keyword>
<dbReference type="Proteomes" id="UP000636960">
    <property type="component" value="Unassembled WGS sequence"/>
</dbReference>
<name>A0A919JXK8_9ACTN</name>